<dbReference type="RefSeq" id="XP_025597164.1">
    <property type="nucleotide sequence ID" value="XM_025742810.1"/>
</dbReference>
<evidence type="ECO:0000313" key="2">
    <source>
        <dbReference type="EMBL" id="PWN96885.1"/>
    </source>
</evidence>
<sequence>MTSLISTTPPQPTVPMATSADLQGIPADALQSLGGGQFYDETAATLAALGGMSGDAFHASLQGGQQGQHAQHAQHTPHSQHQHAVQAQQRQQQHPQHQHHQQQQQPFGAASGQHAFNAPHIFPTSTPGDAFFGLQGGEIMDASGGADAYASLGASAGPALMLADDWMQLGLGGPGSNVMQSSMWPGGNA</sequence>
<keyword evidence="3" id="KW-1185">Reference proteome</keyword>
<reference evidence="2 3" key="1">
    <citation type="journal article" date="2018" name="Mol. Biol. Evol.">
        <title>Broad Genomic Sampling Reveals a Smut Pathogenic Ancestry of the Fungal Clade Ustilaginomycotina.</title>
        <authorList>
            <person name="Kijpornyongpan T."/>
            <person name="Mondo S.J."/>
            <person name="Barry K."/>
            <person name="Sandor L."/>
            <person name="Lee J."/>
            <person name="Lipzen A."/>
            <person name="Pangilinan J."/>
            <person name="LaButti K."/>
            <person name="Hainaut M."/>
            <person name="Henrissat B."/>
            <person name="Grigoriev I.V."/>
            <person name="Spatafora J.W."/>
            <person name="Aime M.C."/>
        </authorList>
    </citation>
    <scope>NUCLEOTIDE SEQUENCE [LARGE SCALE GENOMIC DNA]</scope>
    <source>
        <strain evidence="2 3">MCA 4186</strain>
    </source>
</reference>
<organism evidence="2 3">
    <name type="scientific">Tilletiopsis washingtonensis</name>
    <dbReference type="NCBI Taxonomy" id="58919"/>
    <lineage>
        <taxon>Eukaryota</taxon>
        <taxon>Fungi</taxon>
        <taxon>Dikarya</taxon>
        <taxon>Basidiomycota</taxon>
        <taxon>Ustilaginomycotina</taxon>
        <taxon>Exobasidiomycetes</taxon>
        <taxon>Entylomatales</taxon>
        <taxon>Entylomatales incertae sedis</taxon>
        <taxon>Tilletiopsis</taxon>
    </lineage>
</organism>
<dbReference type="EMBL" id="KZ819297">
    <property type="protein sequence ID" value="PWN96885.1"/>
    <property type="molecule type" value="Genomic_DNA"/>
</dbReference>
<evidence type="ECO:0000256" key="1">
    <source>
        <dbReference type="SAM" id="MobiDB-lite"/>
    </source>
</evidence>
<protein>
    <submittedName>
        <fullName evidence="2">Uncharacterized protein</fullName>
    </submittedName>
</protein>
<feature type="compositionally biased region" description="Low complexity" evidence="1">
    <location>
        <begin position="67"/>
        <end position="105"/>
    </location>
</feature>
<accession>A0A316Z9F3</accession>
<gene>
    <name evidence="2" type="ORF">FA09DRAFT_330952</name>
</gene>
<dbReference type="GeneID" id="37270354"/>
<name>A0A316Z9F3_9BASI</name>
<evidence type="ECO:0000313" key="3">
    <source>
        <dbReference type="Proteomes" id="UP000245946"/>
    </source>
</evidence>
<proteinExistence type="predicted"/>
<dbReference type="AlphaFoldDB" id="A0A316Z9F3"/>
<dbReference type="Proteomes" id="UP000245946">
    <property type="component" value="Unassembled WGS sequence"/>
</dbReference>
<feature type="region of interest" description="Disordered" evidence="1">
    <location>
        <begin position="59"/>
        <end position="129"/>
    </location>
</feature>